<dbReference type="PANTHER" id="PTHR11360">
    <property type="entry name" value="MONOCARBOXYLATE TRANSPORTER"/>
    <property type="match status" value="1"/>
</dbReference>
<sequence>MRTKDSKRWLQLVLGVCCMITIANLQYGWTLFVAPIDEKYHWGRPAIQLAFTIFILAETWLVPLEGYLIDRIGPRLMVACGGALVGLAWVINSQAGTLFLLYAGAAVGGTGAGIVYSAAIGNALKWFPDRRGLASGLTSAGFGIGSAITVIPIATMIDLSGYQLTFLYFGIVQGLIIILIAPLLRFPRLGETPLPSATKPAISVDHHPSQVLREPIFWLLYVMFALVVAGGLMSTAQLALMALDFKIAETPVSFLGLTLPALTFAMTLDRTLNGITRPFFGWVSDKLGRENTMFMAFLLEAAAICLLIAFGNHPTLFVVFSAMVFFAWGEIFTLFPSTCTDIFGSKFATTNFGLLYTAKGVAAILVPLGSVLTIATGTWTPIFIMAAFFNTLAAGLALLVLKPMRRRLNASSTAVGEVRTA</sequence>
<keyword evidence="1 4" id="KW-0812">Transmembrane</keyword>
<evidence type="ECO:0000313" key="6">
    <source>
        <dbReference type="EMBL" id="SHN78322.1"/>
    </source>
</evidence>
<dbReference type="GO" id="GO:0016020">
    <property type="term" value="C:membrane"/>
    <property type="evidence" value="ECO:0007669"/>
    <property type="project" value="InterPro"/>
</dbReference>
<dbReference type="PROSITE" id="PS50850">
    <property type="entry name" value="MFS"/>
    <property type="match status" value="1"/>
</dbReference>
<feature type="transmembrane region" description="Helical" evidence="4">
    <location>
        <begin position="98"/>
        <end position="120"/>
    </location>
</feature>
<evidence type="ECO:0000256" key="4">
    <source>
        <dbReference type="SAM" id="Phobius"/>
    </source>
</evidence>
<feature type="transmembrane region" description="Helical" evidence="4">
    <location>
        <begin position="76"/>
        <end position="92"/>
    </location>
</feature>
<feature type="transmembrane region" description="Helical" evidence="4">
    <location>
        <begin position="252"/>
        <end position="272"/>
    </location>
</feature>
<evidence type="ECO:0000256" key="3">
    <source>
        <dbReference type="ARBA" id="ARBA00023136"/>
    </source>
</evidence>
<dbReference type="PANTHER" id="PTHR11360:SF304">
    <property type="entry name" value="MFS DOMAIN-CONTAINING PROTEIN"/>
    <property type="match status" value="1"/>
</dbReference>
<evidence type="ECO:0000259" key="5">
    <source>
        <dbReference type="PROSITE" id="PS50850"/>
    </source>
</evidence>
<evidence type="ECO:0000256" key="2">
    <source>
        <dbReference type="ARBA" id="ARBA00022989"/>
    </source>
</evidence>
<feature type="transmembrane region" description="Helical" evidence="4">
    <location>
        <begin position="46"/>
        <end position="64"/>
    </location>
</feature>
<reference evidence="7" key="1">
    <citation type="submission" date="2016-11" db="EMBL/GenBank/DDBJ databases">
        <authorList>
            <person name="Varghese N."/>
            <person name="Submissions S."/>
        </authorList>
    </citation>
    <scope>NUCLEOTIDE SEQUENCE [LARGE SCALE GENOMIC DNA]</scope>
    <source>
        <strain evidence="7">GAS401</strain>
    </source>
</reference>
<dbReference type="AlphaFoldDB" id="A0A1M7U5C2"/>
<dbReference type="Pfam" id="PF07690">
    <property type="entry name" value="MFS_1"/>
    <property type="match status" value="1"/>
</dbReference>
<dbReference type="Gene3D" id="1.20.1250.20">
    <property type="entry name" value="MFS general substrate transporter like domains"/>
    <property type="match status" value="2"/>
</dbReference>
<evidence type="ECO:0000313" key="7">
    <source>
        <dbReference type="Proteomes" id="UP000184096"/>
    </source>
</evidence>
<feature type="transmembrane region" description="Helical" evidence="4">
    <location>
        <begin position="382"/>
        <end position="401"/>
    </location>
</feature>
<dbReference type="InterPro" id="IPR026355">
    <property type="entry name" value="Oxa/Form_antiport"/>
</dbReference>
<feature type="transmembrane region" description="Helical" evidence="4">
    <location>
        <begin position="293"/>
        <end position="310"/>
    </location>
</feature>
<keyword evidence="3 4" id="KW-0472">Membrane</keyword>
<feature type="transmembrane region" description="Helical" evidence="4">
    <location>
        <begin position="316"/>
        <end position="335"/>
    </location>
</feature>
<feature type="transmembrane region" description="Helical" evidence="4">
    <location>
        <begin position="356"/>
        <end position="376"/>
    </location>
</feature>
<dbReference type="EMBL" id="LT670849">
    <property type="protein sequence ID" value="SHN78322.1"/>
    <property type="molecule type" value="Genomic_DNA"/>
</dbReference>
<dbReference type="NCBIfam" id="TIGR04259">
    <property type="entry name" value="oxa_formateAnti"/>
    <property type="match status" value="1"/>
</dbReference>
<organism evidence="6 7">
    <name type="scientific">Bradyrhizobium erythrophlei</name>
    <dbReference type="NCBI Taxonomy" id="1437360"/>
    <lineage>
        <taxon>Bacteria</taxon>
        <taxon>Pseudomonadati</taxon>
        <taxon>Pseudomonadota</taxon>
        <taxon>Alphaproteobacteria</taxon>
        <taxon>Hyphomicrobiales</taxon>
        <taxon>Nitrobacteraceae</taxon>
        <taxon>Bradyrhizobium</taxon>
    </lineage>
</organism>
<feature type="transmembrane region" description="Helical" evidence="4">
    <location>
        <begin position="216"/>
        <end position="240"/>
    </location>
</feature>
<dbReference type="GO" id="GO:0019531">
    <property type="term" value="F:oxalate transmembrane transporter activity"/>
    <property type="evidence" value="ECO:0007669"/>
    <property type="project" value="InterPro"/>
</dbReference>
<protein>
    <submittedName>
        <fullName evidence="6">MFS transporter, OFA family, oxalate/formate antiporter</fullName>
    </submittedName>
</protein>
<name>A0A1M7U5C2_9BRAD</name>
<dbReference type="SUPFAM" id="SSF103473">
    <property type="entry name" value="MFS general substrate transporter"/>
    <property type="match status" value="1"/>
</dbReference>
<feature type="domain" description="Major facilitator superfamily (MFS) profile" evidence="5">
    <location>
        <begin position="1"/>
        <end position="405"/>
    </location>
</feature>
<dbReference type="Proteomes" id="UP000184096">
    <property type="component" value="Chromosome I"/>
</dbReference>
<evidence type="ECO:0000256" key="1">
    <source>
        <dbReference type="ARBA" id="ARBA00022692"/>
    </source>
</evidence>
<keyword evidence="2 4" id="KW-1133">Transmembrane helix</keyword>
<dbReference type="InterPro" id="IPR020846">
    <property type="entry name" value="MFS_dom"/>
</dbReference>
<feature type="transmembrane region" description="Helical" evidence="4">
    <location>
        <begin position="166"/>
        <end position="184"/>
    </location>
</feature>
<gene>
    <name evidence="6" type="ORF">SAMN05444170_3643</name>
</gene>
<keyword evidence="7" id="KW-1185">Reference proteome</keyword>
<dbReference type="InterPro" id="IPR011701">
    <property type="entry name" value="MFS"/>
</dbReference>
<dbReference type="InterPro" id="IPR036259">
    <property type="entry name" value="MFS_trans_sf"/>
</dbReference>
<dbReference type="RefSeq" id="WP_072819706.1">
    <property type="nucleotide sequence ID" value="NZ_LT670849.1"/>
</dbReference>
<dbReference type="InterPro" id="IPR050327">
    <property type="entry name" value="Proton-linked_MCT"/>
</dbReference>
<proteinExistence type="predicted"/>
<feature type="transmembrane region" description="Helical" evidence="4">
    <location>
        <begin position="132"/>
        <end position="154"/>
    </location>
</feature>
<dbReference type="CDD" id="cd17353">
    <property type="entry name" value="MFS_OFA_like"/>
    <property type="match status" value="1"/>
</dbReference>
<accession>A0A1M7U5C2</accession>
<dbReference type="OrthoDB" id="9793415at2"/>
<feature type="transmembrane region" description="Helical" evidence="4">
    <location>
        <begin position="12"/>
        <end position="34"/>
    </location>
</feature>